<dbReference type="Proteomes" id="UP000233524">
    <property type="component" value="Unassembled WGS sequence"/>
</dbReference>
<feature type="transmembrane region" description="Helical" evidence="7">
    <location>
        <begin position="58"/>
        <end position="83"/>
    </location>
</feature>
<sequence>MESNNGTLNSVKKIDIPIIAEFEGSFAPKARPATSLSLYTSGVITVTLLSYKTIQLGAYIGISNIVLLSVFINATVATMGGHLNPTITLSAVLAGICPAARGFFYLCGQLLGSALASGLLMGIFGRQSAVSIQGDGCFYDSIEISAGQAFLNEILESFDLLFLGYGVGLDQRQALLFGPRLGTIACSVVLRPDFICYE</sequence>
<keyword evidence="4 7" id="KW-1133">Transmembrane helix</keyword>
<dbReference type="PROSITE" id="PS00221">
    <property type="entry name" value="MIP"/>
    <property type="match status" value="1"/>
</dbReference>
<evidence type="ECO:0000256" key="1">
    <source>
        <dbReference type="ARBA" id="ARBA00004141"/>
    </source>
</evidence>
<dbReference type="InParanoid" id="A0A2N3MXH9"/>
<evidence type="ECO:0000256" key="7">
    <source>
        <dbReference type="SAM" id="Phobius"/>
    </source>
</evidence>
<evidence type="ECO:0008006" key="10">
    <source>
        <dbReference type="Google" id="ProtNLM"/>
    </source>
</evidence>
<evidence type="ECO:0000256" key="3">
    <source>
        <dbReference type="ARBA" id="ARBA00022692"/>
    </source>
</evidence>
<dbReference type="OrthoDB" id="3222at2759"/>
<comment type="caution">
    <text evidence="8">The sequence shown here is derived from an EMBL/GenBank/DDBJ whole genome shotgun (WGS) entry which is preliminary data.</text>
</comment>
<dbReference type="AlphaFoldDB" id="A0A2N3MXH9"/>
<comment type="subcellular location">
    <subcellularLocation>
        <location evidence="1">Membrane</location>
        <topology evidence="1">Multi-pass membrane protein</topology>
    </subcellularLocation>
</comment>
<dbReference type="InterPro" id="IPR022357">
    <property type="entry name" value="MIP_CS"/>
</dbReference>
<keyword evidence="9" id="KW-1185">Reference proteome</keyword>
<comment type="similarity">
    <text evidence="6">Belongs to the MIP/aquaporin (TC 1.A.8) family.</text>
</comment>
<dbReference type="GO" id="GO:0016020">
    <property type="term" value="C:membrane"/>
    <property type="evidence" value="ECO:0007669"/>
    <property type="project" value="UniProtKB-SubCell"/>
</dbReference>
<evidence type="ECO:0000313" key="9">
    <source>
        <dbReference type="Proteomes" id="UP000233524"/>
    </source>
</evidence>
<dbReference type="SUPFAM" id="SSF81338">
    <property type="entry name" value="Aquaporin-like"/>
    <property type="match status" value="1"/>
</dbReference>
<keyword evidence="2 6" id="KW-0813">Transport</keyword>
<organism evidence="8 9">
    <name type="scientific">Lomentospora prolificans</name>
    <dbReference type="NCBI Taxonomy" id="41688"/>
    <lineage>
        <taxon>Eukaryota</taxon>
        <taxon>Fungi</taxon>
        <taxon>Dikarya</taxon>
        <taxon>Ascomycota</taxon>
        <taxon>Pezizomycotina</taxon>
        <taxon>Sordariomycetes</taxon>
        <taxon>Hypocreomycetidae</taxon>
        <taxon>Microascales</taxon>
        <taxon>Microascaceae</taxon>
        <taxon>Lomentospora</taxon>
    </lineage>
</organism>
<dbReference type="InterPro" id="IPR000425">
    <property type="entry name" value="MIP"/>
</dbReference>
<dbReference type="PANTHER" id="PTHR47002">
    <property type="entry name" value="AQUAPORIN-LIKE"/>
    <property type="match status" value="1"/>
</dbReference>
<evidence type="ECO:0000256" key="5">
    <source>
        <dbReference type="ARBA" id="ARBA00023136"/>
    </source>
</evidence>
<accession>A0A2N3MXH9</accession>
<dbReference type="GO" id="GO:0015267">
    <property type="term" value="F:channel activity"/>
    <property type="evidence" value="ECO:0007669"/>
    <property type="project" value="InterPro"/>
</dbReference>
<keyword evidence="3 6" id="KW-0812">Transmembrane</keyword>
<protein>
    <recommendedName>
        <fullName evidence="10">Aquaporin</fullName>
    </recommendedName>
</protein>
<keyword evidence="5 7" id="KW-0472">Membrane</keyword>
<dbReference type="InterPro" id="IPR023271">
    <property type="entry name" value="Aquaporin-like"/>
</dbReference>
<gene>
    <name evidence="8" type="ORF">jhhlp_008240</name>
</gene>
<evidence type="ECO:0000256" key="6">
    <source>
        <dbReference type="RuleBase" id="RU000477"/>
    </source>
</evidence>
<dbReference type="PANTHER" id="PTHR47002:SF2">
    <property type="entry name" value="AQUAPORIN AQPAE.A-LIKE"/>
    <property type="match status" value="1"/>
</dbReference>
<dbReference type="STRING" id="41688.A0A2N3MXH9"/>
<feature type="transmembrane region" description="Helical" evidence="7">
    <location>
        <begin position="103"/>
        <end position="124"/>
    </location>
</feature>
<evidence type="ECO:0000256" key="2">
    <source>
        <dbReference type="ARBA" id="ARBA00022448"/>
    </source>
</evidence>
<dbReference type="EMBL" id="NLAX01001623">
    <property type="protein sequence ID" value="PKS04876.1"/>
    <property type="molecule type" value="Genomic_DNA"/>
</dbReference>
<dbReference type="Gene3D" id="1.20.1080.10">
    <property type="entry name" value="Glycerol uptake facilitator protein"/>
    <property type="match status" value="1"/>
</dbReference>
<dbReference type="PRINTS" id="PR00783">
    <property type="entry name" value="MINTRINSICP"/>
</dbReference>
<evidence type="ECO:0000313" key="8">
    <source>
        <dbReference type="EMBL" id="PKS04876.1"/>
    </source>
</evidence>
<evidence type="ECO:0000256" key="4">
    <source>
        <dbReference type="ARBA" id="ARBA00022989"/>
    </source>
</evidence>
<proteinExistence type="inferred from homology"/>
<name>A0A2N3MXH9_9PEZI</name>
<dbReference type="Pfam" id="PF00230">
    <property type="entry name" value="MIP"/>
    <property type="match status" value="1"/>
</dbReference>
<dbReference type="VEuPathDB" id="FungiDB:jhhlp_008240"/>
<reference evidence="8 9" key="1">
    <citation type="journal article" date="2017" name="G3 (Bethesda)">
        <title>First Draft Genome Sequence of the Pathogenic Fungus Lomentospora prolificans (Formerly Scedosporium prolificans).</title>
        <authorList>
            <person name="Luo R."/>
            <person name="Zimin A."/>
            <person name="Workman R."/>
            <person name="Fan Y."/>
            <person name="Pertea G."/>
            <person name="Grossman N."/>
            <person name="Wear M.P."/>
            <person name="Jia B."/>
            <person name="Miller H."/>
            <person name="Casadevall A."/>
            <person name="Timp W."/>
            <person name="Zhang S.X."/>
            <person name="Salzberg S.L."/>
        </authorList>
    </citation>
    <scope>NUCLEOTIDE SEQUENCE [LARGE SCALE GENOMIC DNA]</scope>
    <source>
        <strain evidence="8 9">JHH-5317</strain>
    </source>
</reference>